<dbReference type="Gene3D" id="3.40.50.1970">
    <property type="match status" value="1"/>
</dbReference>
<dbReference type="Proteomes" id="UP000184076">
    <property type="component" value="Unassembled WGS sequence"/>
</dbReference>
<dbReference type="STRING" id="1121391.SAMN02745206_02024"/>
<keyword evidence="2" id="KW-0560">Oxidoreductase</keyword>
<feature type="domain" description="Fe-containing alcohol dehydrogenase-like C-terminal" evidence="4">
    <location>
        <begin position="189"/>
        <end position="379"/>
    </location>
</feature>
<dbReference type="Pfam" id="PF00465">
    <property type="entry name" value="Fe-ADH"/>
    <property type="match status" value="1"/>
</dbReference>
<sequence>MEITKFSIPEIIFGRGALKYAGLCAKRLGAEKPMVVSDPGLREAGWVSTLFDVLAREGLEWCYFEDVVSNPRDTQVAHGALFYAEHKADVIIALGGGSPMDAAKGIAVVVGNGGTIHDYEGANRVHRPLPPMVFLPSTAGSGSDISQFAIITDTHRHLKMTIVSRTLVPNISIIDPNVLATKPRHLILAAAVDALAHAVESYVSVIASPFTELQSLKAIEIIGRQLPLAARDPSPEVLEALSIASTAAGMAFSNASLGADHALAHSLGGMFDVLHGEVHPVLLPSVMRYNLEATLPKMAQIGRVLTGKDLRNDRKAALAGIDRLETLFASLGMKHRLRDLVPEPSQLPDLCRMAANDACLLTNPRPATWADLLGICEEAW</sequence>
<name>A0A1M5BUD9_9BACT</name>
<evidence type="ECO:0000256" key="1">
    <source>
        <dbReference type="ARBA" id="ARBA00007358"/>
    </source>
</evidence>
<dbReference type="SUPFAM" id="SSF56796">
    <property type="entry name" value="Dehydroquinate synthase-like"/>
    <property type="match status" value="1"/>
</dbReference>
<dbReference type="InterPro" id="IPR056798">
    <property type="entry name" value="ADH_Fe_C"/>
</dbReference>
<dbReference type="InterPro" id="IPR001670">
    <property type="entry name" value="ADH_Fe/GldA"/>
</dbReference>
<dbReference type="PANTHER" id="PTHR11496">
    <property type="entry name" value="ALCOHOL DEHYDROGENASE"/>
    <property type="match status" value="1"/>
</dbReference>
<dbReference type="RefSeq" id="WP_073038944.1">
    <property type="nucleotide sequence ID" value="NZ_FQVB01000018.1"/>
</dbReference>
<evidence type="ECO:0000313" key="5">
    <source>
        <dbReference type="EMBL" id="SHF46040.1"/>
    </source>
</evidence>
<evidence type="ECO:0000259" key="4">
    <source>
        <dbReference type="Pfam" id="PF25137"/>
    </source>
</evidence>
<dbReference type="AlphaFoldDB" id="A0A1M5BUD9"/>
<protein>
    <submittedName>
        <fullName evidence="5">Alcohol dehydrogenase</fullName>
    </submittedName>
</protein>
<feature type="domain" description="Alcohol dehydrogenase iron-type/glycerol dehydrogenase GldA" evidence="3">
    <location>
        <begin position="10"/>
        <end position="176"/>
    </location>
</feature>
<dbReference type="EMBL" id="FQVB01000018">
    <property type="protein sequence ID" value="SHF46040.1"/>
    <property type="molecule type" value="Genomic_DNA"/>
</dbReference>
<keyword evidence="6" id="KW-1185">Reference proteome</keyword>
<dbReference type="InterPro" id="IPR039697">
    <property type="entry name" value="Alcohol_dehydrogenase_Fe"/>
</dbReference>
<reference evidence="6" key="1">
    <citation type="submission" date="2016-11" db="EMBL/GenBank/DDBJ databases">
        <authorList>
            <person name="Varghese N."/>
            <person name="Submissions S."/>
        </authorList>
    </citation>
    <scope>NUCLEOTIDE SEQUENCE [LARGE SCALE GENOMIC DNA]</scope>
    <source>
        <strain evidence="6">DSM 9756</strain>
    </source>
</reference>
<dbReference type="Gene3D" id="1.20.1090.10">
    <property type="entry name" value="Dehydroquinate synthase-like - alpha domain"/>
    <property type="match status" value="1"/>
</dbReference>
<comment type="similarity">
    <text evidence="1">Belongs to the iron-containing alcohol dehydrogenase family.</text>
</comment>
<dbReference type="OrthoDB" id="9778433at2"/>
<dbReference type="Pfam" id="PF25137">
    <property type="entry name" value="ADH_Fe_C"/>
    <property type="match status" value="1"/>
</dbReference>
<evidence type="ECO:0000259" key="3">
    <source>
        <dbReference type="Pfam" id="PF00465"/>
    </source>
</evidence>
<dbReference type="FunFam" id="3.40.50.1970:FF:000003">
    <property type="entry name" value="Alcohol dehydrogenase, iron-containing"/>
    <property type="match status" value="1"/>
</dbReference>
<organism evidence="5 6">
    <name type="scientific">Desulfacinum infernum DSM 9756</name>
    <dbReference type="NCBI Taxonomy" id="1121391"/>
    <lineage>
        <taxon>Bacteria</taxon>
        <taxon>Pseudomonadati</taxon>
        <taxon>Thermodesulfobacteriota</taxon>
        <taxon>Syntrophobacteria</taxon>
        <taxon>Syntrophobacterales</taxon>
        <taxon>Syntrophobacteraceae</taxon>
        <taxon>Desulfacinum</taxon>
    </lineage>
</organism>
<dbReference type="GO" id="GO:0046872">
    <property type="term" value="F:metal ion binding"/>
    <property type="evidence" value="ECO:0007669"/>
    <property type="project" value="InterPro"/>
</dbReference>
<evidence type="ECO:0000313" key="6">
    <source>
        <dbReference type="Proteomes" id="UP000184076"/>
    </source>
</evidence>
<proteinExistence type="inferred from homology"/>
<evidence type="ECO:0000256" key="2">
    <source>
        <dbReference type="ARBA" id="ARBA00023002"/>
    </source>
</evidence>
<accession>A0A1M5BUD9</accession>
<dbReference type="GO" id="GO:0004022">
    <property type="term" value="F:alcohol dehydrogenase (NAD+) activity"/>
    <property type="evidence" value="ECO:0007669"/>
    <property type="project" value="TreeGrafter"/>
</dbReference>
<gene>
    <name evidence="5" type="ORF">SAMN02745206_02024</name>
</gene>
<dbReference type="PANTHER" id="PTHR11496:SF102">
    <property type="entry name" value="ALCOHOL DEHYDROGENASE 4"/>
    <property type="match status" value="1"/>
</dbReference>